<dbReference type="PROSITE" id="PS50878">
    <property type="entry name" value="RT_POL"/>
    <property type="match status" value="1"/>
</dbReference>
<keyword evidence="3" id="KW-1185">Reference proteome</keyword>
<dbReference type="AlphaFoldDB" id="A0A7E5VMQ7"/>
<dbReference type="Pfam" id="PF14529">
    <property type="entry name" value="Exo_endo_phos_2"/>
    <property type="match status" value="1"/>
</dbReference>
<dbReference type="PANTHER" id="PTHR47027">
    <property type="entry name" value="REVERSE TRANSCRIPTASE DOMAIN-CONTAINING PROTEIN"/>
    <property type="match status" value="1"/>
</dbReference>
<protein>
    <submittedName>
        <fullName evidence="4">Uncharacterized protein LOC113495180</fullName>
    </submittedName>
</protein>
<dbReference type="InterPro" id="IPR036691">
    <property type="entry name" value="Endo/exonu/phosph_ase_sf"/>
</dbReference>
<dbReference type="InParanoid" id="A0A7E5VMQ7"/>
<dbReference type="CDD" id="cd01650">
    <property type="entry name" value="RT_nLTR_like"/>
    <property type="match status" value="1"/>
</dbReference>
<dbReference type="Proteomes" id="UP000322000">
    <property type="component" value="Chromosome 6"/>
</dbReference>
<dbReference type="SUPFAM" id="SSF56672">
    <property type="entry name" value="DNA/RNA polymerases"/>
    <property type="match status" value="1"/>
</dbReference>
<gene>
    <name evidence="4" type="primary">LOC113495180</name>
</gene>
<accession>A0A7E5VMQ7</accession>
<feature type="compositionally biased region" description="Basic and acidic residues" evidence="1">
    <location>
        <begin position="46"/>
        <end position="63"/>
    </location>
</feature>
<dbReference type="InterPro" id="IPR043128">
    <property type="entry name" value="Rev_trsase/Diguanyl_cyclase"/>
</dbReference>
<feature type="region of interest" description="Disordered" evidence="1">
    <location>
        <begin position="233"/>
        <end position="255"/>
    </location>
</feature>
<dbReference type="Gene3D" id="3.60.10.10">
    <property type="entry name" value="Endonuclease/exonuclease/phosphatase"/>
    <property type="match status" value="1"/>
</dbReference>
<dbReference type="OrthoDB" id="410104at2759"/>
<proteinExistence type="predicted"/>
<dbReference type="Gene3D" id="3.30.70.270">
    <property type="match status" value="1"/>
</dbReference>
<dbReference type="GO" id="GO:0071897">
    <property type="term" value="P:DNA biosynthetic process"/>
    <property type="evidence" value="ECO:0007669"/>
    <property type="project" value="UniProtKB-ARBA"/>
</dbReference>
<reference evidence="4" key="1">
    <citation type="submission" date="2025-08" db="UniProtKB">
        <authorList>
            <consortium name="RefSeq"/>
        </authorList>
    </citation>
    <scope>IDENTIFICATION</scope>
</reference>
<dbReference type="GO" id="GO:0003824">
    <property type="term" value="F:catalytic activity"/>
    <property type="evidence" value="ECO:0007669"/>
    <property type="project" value="InterPro"/>
</dbReference>
<dbReference type="InterPro" id="IPR043502">
    <property type="entry name" value="DNA/RNA_pol_sf"/>
</dbReference>
<evidence type="ECO:0000256" key="1">
    <source>
        <dbReference type="SAM" id="MobiDB-lite"/>
    </source>
</evidence>
<evidence type="ECO:0000259" key="2">
    <source>
        <dbReference type="PROSITE" id="PS50878"/>
    </source>
</evidence>
<dbReference type="KEGG" id="tnl:113495180"/>
<dbReference type="CDD" id="cd09076">
    <property type="entry name" value="L1-EN"/>
    <property type="match status" value="1"/>
</dbReference>
<dbReference type="InterPro" id="IPR000477">
    <property type="entry name" value="RT_dom"/>
</dbReference>
<evidence type="ECO:0000313" key="3">
    <source>
        <dbReference type="Proteomes" id="UP000322000"/>
    </source>
</evidence>
<evidence type="ECO:0000313" key="4">
    <source>
        <dbReference type="RefSeq" id="XP_026729590.1"/>
    </source>
</evidence>
<dbReference type="GeneID" id="113495180"/>
<name>A0A7E5VMQ7_TRINI</name>
<feature type="compositionally biased region" description="Basic residues" evidence="1">
    <location>
        <begin position="1"/>
        <end position="16"/>
    </location>
</feature>
<dbReference type="InterPro" id="IPR005135">
    <property type="entry name" value="Endo/exonuclease/phosphatase"/>
</dbReference>
<feature type="region of interest" description="Disordered" evidence="1">
    <location>
        <begin position="1"/>
        <end position="100"/>
    </location>
</feature>
<dbReference type="PANTHER" id="PTHR47027:SF20">
    <property type="entry name" value="REVERSE TRANSCRIPTASE-LIKE PROTEIN WITH RNA-DIRECTED DNA POLYMERASE DOMAIN"/>
    <property type="match status" value="1"/>
</dbReference>
<dbReference type="RefSeq" id="XP_026729590.1">
    <property type="nucleotide sequence ID" value="XM_026873789.1"/>
</dbReference>
<organism evidence="3 4">
    <name type="scientific">Trichoplusia ni</name>
    <name type="common">Cabbage looper</name>
    <dbReference type="NCBI Taxonomy" id="7111"/>
    <lineage>
        <taxon>Eukaryota</taxon>
        <taxon>Metazoa</taxon>
        <taxon>Ecdysozoa</taxon>
        <taxon>Arthropoda</taxon>
        <taxon>Hexapoda</taxon>
        <taxon>Insecta</taxon>
        <taxon>Pterygota</taxon>
        <taxon>Neoptera</taxon>
        <taxon>Endopterygota</taxon>
        <taxon>Lepidoptera</taxon>
        <taxon>Glossata</taxon>
        <taxon>Ditrysia</taxon>
        <taxon>Noctuoidea</taxon>
        <taxon>Noctuidae</taxon>
        <taxon>Plusiinae</taxon>
        <taxon>Trichoplusia</taxon>
    </lineage>
</organism>
<sequence>MGKRRRDRSKIRRKIRRLEQRLRDSSTSQDEEEYNRYYVRSPTPESLRRSSHSDDDYDSHIRSEFVVPDGPHQQCDVDPTITAGTFDPPVQDPGSSSKKDLISASEALPPEILEALGDPTGKEEVLGPPINEEISKRWERILVEGLIKEEKETALKKILTPQNFVLSKAPKLNLELWAVISDTSRHRDKLLEKSQNQLGLGIAGLSNLASSLIKEEHSKVEILKRLSETAVKLERPTPVPSKQGSKTGGAETEVHAPPRILNTARSATDSCEPRPTYPEFGSQDTQEPIEGIGNNLYIATLNTRTLRTHESLLELEKSLENVKFDILGVCEMRRLGEKIEEHNNYILYHKGDIAGQRGVGFLIKRTLKKNIQEIVGISDRLATLSLKLPGYKKPWSIIQAYAPTEKAGLPVLEAFYEELSSTLKKNADKYILLMGDFNAQIGARQNNNETILGKYGYGSRSPNGQKFVEFLMEHNLLVLNSYFKKNNKNKWTWISPDGCYKNEIDYIITNYLKAFTDTKVISNLNFNTDHRMVRCSLRKSQPKIPRHHMKAFNTANKQSSQKIYKPSNEIYTTITSREIETTDKYDTLEKELQSVHISNSNNKKTNKYQLSENTLQLIDERKQLINSRNKQGNRKQIADKSKKIKESIRRDRKVKRLKTLEHHIQKTGGVRKALKELRETGKEWIPKLKKGSRITAIRQKIQDTATNFYRQLYASTSIDQNTKGCYDETPGKRFSQRNLEPVEDILTCEVEKAIMSQKMEKSPGPDKISNELMRGNIEELTPILTNMFNEILVSSQIPKQWAASHIILLHKKGDKENVENYRPISLMSNVYKVFAKVILNRISKLLDEQQPSEQAGFRKGFSTIDHIHTIKQVLEKYNEYNKKIYIAFIDYAKAFDSLNHEYIWESLEEQGIPETYINIIKSIYSNSKARIQLETLGKEFSIQKGVRQGDPLSPKLFSAVLENIFRKLNWDDYGVNINGSRLHHLRFADDLVLLEENPESLEHMINNLNDESMKVGLRMNTKKTKIITNTTEVTIRIKDDALEYVEDYIYLGQMISTKDQMTKEIILRIATGWKKYWSLKEIMKSKDLSMSTKRKAFNTCVLPVLTYGCETWALTKAYREKLAITQRAMERSMIGCKRQDKVRNSDLRRITKVTDILTRIDLQKWRWTGHMMRDKTGKWNWKVTDWYPRDGKRNRGRQQVRWEDELRLTAGPKWRRVAQDRQQWKSLEEAFAKRHTELRDFLL</sequence>
<dbReference type="SUPFAM" id="SSF56219">
    <property type="entry name" value="DNase I-like"/>
    <property type="match status" value="1"/>
</dbReference>
<feature type="domain" description="Reverse transcriptase" evidence="2">
    <location>
        <begin position="790"/>
        <end position="1055"/>
    </location>
</feature>
<dbReference type="Pfam" id="PF00078">
    <property type="entry name" value="RVT_1"/>
    <property type="match status" value="1"/>
</dbReference>